<keyword evidence="3" id="KW-1185">Reference proteome</keyword>
<feature type="compositionally biased region" description="Polar residues" evidence="1">
    <location>
        <begin position="7"/>
        <end position="23"/>
    </location>
</feature>
<comment type="caution">
    <text evidence="2">The sequence shown here is derived from an EMBL/GenBank/DDBJ whole genome shotgun (WGS) entry which is preliminary data.</text>
</comment>
<dbReference type="EMBL" id="CAGI01000192">
    <property type="protein sequence ID" value="CCF54463.1"/>
    <property type="molecule type" value="Genomic_DNA"/>
</dbReference>
<dbReference type="eggNOG" id="ENOG502RDU0">
    <property type="taxonomic scope" value="Eukaryota"/>
</dbReference>
<dbReference type="Proteomes" id="UP000006174">
    <property type="component" value="Unassembled WGS sequence"/>
</dbReference>
<feature type="compositionally biased region" description="Pro residues" evidence="1">
    <location>
        <begin position="172"/>
        <end position="185"/>
    </location>
</feature>
<feature type="compositionally biased region" description="Low complexity" evidence="1">
    <location>
        <begin position="282"/>
        <end position="291"/>
    </location>
</feature>
<dbReference type="AlphaFoldDB" id="I2G5M0"/>
<organism evidence="2 3">
    <name type="scientific">Ustilago hordei</name>
    <name type="common">Barley covered smut fungus</name>
    <dbReference type="NCBI Taxonomy" id="120017"/>
    <lineage>
        <taxon>Eukaryota</taxon>
        <taxon>Fungi</taxon>
        <taxon>Dikarya</taxon>
        <taxon>Basidiomycota</taxon>
        <taxon>Ustilaginomycotina</taxon>
        <taxon>Ustilaginomycetes</taxon>
        <taxon>Ustilaginales</taxon>
        <taxon>Ustilaginaceae</taxon>
        <taxon>Ustilago</taxon>
    </lineage>
</organism>
<accession>I2G5M0</accession>
<feature type="region of interest" description="Disordered" evidence="1">
    <location>
        <begin position="361"/>
        <end position="402"/>
    </location>
</feature>
<feature type="region of interest" description="Disordered" evidence="1">
    <location>
        <begin position="210"/>
        <end position="310"/>
    </location>
</feature>
<feature type="region of interest" description="Disordered" evidence="1">
    <location>
        <begin position="1"/>
        <end position="23"/>
    </location>
</feature>
<evidence type="ECO:0000313" key="2">
    <source>
        <dbReference type="EMBL" id="CCF54463.1"/>
    </source>
</evidence>
<dbReference type="HOGENOM" id="CLU_364834_0_0_1"/>
<gene>
    <name evidence="2" type="ORF">UHOR_01893</name>
</gene>
<proteinExistence type="predicted"/>
<feature type="region of interest" description="Disordered" evidence="1">
    <location>
        <begin position="474"/>
        <end position="509"/>
    </location>
</feature>
<dbReference type="OMA" id="DAKHVHW"/>
<protein>
    <submittedName>
        <fullName evidence="2">Uncharacterized protein</fullName>
    </submittedName>
</protein>
<name>I2G5M0_USTHO</name>
<dbReference type="OrthoDB" id="2552656at2759"/>
<feature type="region of interest" description="Disordered" evidence="1">
    <location>
        <begin position="166"/>
        <end position="185"/>
    </location>
</feature>
<feature type="compositionally biased region" description="Polar residues" evidence="1">
    <location>
        <begin position="443"/>
        <end position="457"/>
    </location>
</feature>
<reference evidence="2 3" key="1">
    <citation type="journal article" date="2012" name="Plant Cell">
        <title>Genome comparison of barley and maize smut fungi reveals targeted loss of RNA silencing components and species-specific presence of transposable elements.</title>
        <authorList>
            <person name="Laurie J.D."/>
            <person name="Ali S."/>
            <person name="Linning R."/>
            <person name="Mannhaupt G."/>
            <person name="Wong P."/>
            <person name="Gueldener U."/>
            <person name="Muensterkoetter M."/>
            <person name="Moore R."/>
            <person name="Kahmann R."/>
            <person name="Bakkeren G."/>
            <person name="Schirawski J."/>
        </authorList>
    </citation>
    <scope>NUCLEOTIDE SEQUENCE [LARGE SCALE GENOMIC DNA]</scope>
    <source>
        <strain evidence="3">Uh4875-4</strain>
    </source>
</reference>
<evidence type="ECO:0000313" key="3">
    <source>
        <dbReference type="Proteomes" id="UP000006174"/>
    </source>
</evidence>
<sequence length="798" mass="86982">MYGSPDDVSTVSQNTNPTIVSGMQSTISDSDVLRDAKHVHWQPLPFIPDTAHTSLPSRSKDSLIDADVSSSTKSKRGFGNVKAKIKAVARFLGSKDRHEEDAGFSGFTAKGVPIAGLHPQSILLKDGGDEREEMRSDGKVQSDYAETKKSEVLPAIETLRERLSSEEEVCKKPPPPPQPQIYRPPSPRLLAPAALRAKCRRAIGSETPLLFSHAAEPPHTRSGTPRPALPPAVRVVSRPLPPTPAHNPRAPGAEPQLRSYSPTDDYIARLSAAGQNPPTPGSSPGLGLSQLDRIPTPPTANLNTHDDTPAPPLLAQPFPSIRRAKNTLDATLLAAELESLSSFTTSSTRFADSSREAVCHWRPQDETPTSVLPPLPTPHQIPRKRPPPSTPTSLQVEESQDESIQRIQRWRVQITAPPPVVLGSQVASAHSRFQEEQAEEMSSHLTSVSRSPLSKPNSAKSLVEDLVDMEKTPTLQAKRVLGRESARSYKSPPRPNCHEREEGTSHIARLSDSQFNRLALATESVLPPPSAPIPAESNNSRLRPKAAINKAEERDEGKPSSLDATGTTLSVLERKASTHINTLDSMIRKHPDKMYEIFKNRPGLMLVVMLRCKVEDRISEVQATPSVLVDLAPSTSGRGKEKDGIDLLEESLIDLHFDEEATSALQEPRGMPSIVVSQHHTGDSGAARSRTAATSVNPLTEPYIEGGMGRVQSVVEAKIERRSEGKLLEIVQRLEEAGELCSMQQVLMSLQERLMTTKGECSRLSERLSVVSIFVEANVGKRGYLLTNFQLPCCLCIA</sequence>
<evidence type="ECO:0000256" key="1">
    <source>
        <dbReference type="SAM" id="MobiDB-lite"/>
    </source>
</evidence>
<feature type="region of interest" description="Disordered" evidence="1">
    <location>
        <begin position="426"/>
        <end position="457"/>
    </location>
</feature>